<organism evidence="2 3">
    <name type="scientific">Lupinus luteus</name>
    <name type="common">European yellow lupine</name>
    <dbReference type="NCBI Taxonomy" id="3873"/>
    <lineage>
        <taxon>Eukaryota</taxon>
        <taxon>Viridiplantae</taxon>
        <taxon>Streptophyta</taxon>
        <taxon>Embryophyta</taxon>
        <taxon>Tracheophyta</taxon>
        <taxon>Spermatophyta</taxon>
        <taxon>Magnoliopsida</taxon>
        <taxon>eudicotyledons</taxon>
        <taxon>Gunneridae</taxon>
        <taxon>Pentapetalae</taxon>
        <taxon>rosids</taxon>
        <taxon>fabids</taxon>
        <taxon>Fabales</taxon>
        <taxon>Fabaceae</taxon>
        <taxon>Papilionoideae</taxon>
        <taxon>50 kb inversion clade</taxon>
        <taxon>genistoids sensu lato</taxon>
        <taxon>core genistoids</taxon>
        <taxon>Genisteae</taxon>
        <taxon>Lupinus</taxon>
    </lineage>
</organism>
<dbReference type="AlphaFoldDB" id="A0AAV1X804"/>
<evidence type="ECO:0000313" key="2">
    <source>
        <dbReference type="EMBL" id="CAL0317369.1"/>
    </source>
</evidence>
<sequence>MKRVGTGISYSSSSSSNQNHHGNFALVLGDSSKKAKKGTKTRCKIVQRENGRCEICAEIARKKEQKSSEVQKVDEEKREEVVEENVVVIIDDDTEEQKKDTLEEKKEGNVVVEEKVENNKVEEEKIVIMDDGVDVETLLDDVDKNAPSEGGERNNGDGVVVEKVVEEKNEDLFSFDIIGEGDLLSGWDEWNYEVEKNWDCSYPLWWDSDKKSEFNFEGVESSNNNDWVESLWQL</sequence>
<dbReference type="Proteomes" id="UP001497480">
    <property type="component" value="Unassembled WGS sequence"/>
</dbReference>
<keyword evidence="3" id="KW-1185">Reference proteome</keyword>
<name>A0AAV1X804_LUPLU</name>
<feature type="region of interest" description="Disordered" evidence="1">
    <location>
        <begin position="1"/>
        <end position="25"/>
    </location>
</feature>
<accession>A0AAV1X804</accession>
<comment type="caution">
    <text evidence="2">The sequence shown here is derived from an EMBL/GenBank/DDBJ whole genome shotgun (WGS) entry which is preliminary data.</text>
</comment>
<evidence type="ECO:0000313" key="3">
    <source>
        <dbReference type="Proteomes" id="UP001497480"/>
    </source>
</evidence>
<evidence type="ECO:0000256" key="1">
    <source>
        <dbReference type="SAM" id="MobiDB-lite"/>
    </source>
</evidence>
<gene>
    <name evidence="2" type="ORF">LLUT_LOCUS18429</name>
</gene>
<dbReference type="EMBL" id="CAXHTB010000012">
    <property type="protein sequence ID" value="CAL0317369.1"/>
    <property type="molecule type" value="Genomic_DNA"/>
</dbReference>
<proteinExistence type="predicted"/>
<protein>
    <submittedName>
        <fullName evidence="2">Uncharacterized protein</fullName>
    </submittedName>
</protein>
<reference evidence="2 3" key="1">
    <citation type="submission" date="2024-03" db="EMBL/GenBank/DDBJ databases">
        <authorList>
            <person name="Martinez-Hernandez J."/>
        </authorList>
    </citation>
    <scope>NUCLEOTIDE SEQUENCE [LARGE SCALE GENOMIC DNA]</scope>
</reference>